<protein>
    <submittedName>
        <fullName evidence="10">AUGMIN subunit 1</fullName>
    </submittedName>
</protein>
<dbReference type="GO" id="GO:0070652">
    <property type="term" value="C:HAUS complex"/>
    <property type="evidence" value="ECO:0007669"/>
    <property type="project" value="InterPro"/>
</dbReference>
<dbReference type="PANTHER" id="PTHR31570:SF1">
    <property type="entry name" value="HAUS AUGMIN-LIKE COMPLEX SUBUNIT 1"/>
    <property type="match status" value="1"/>
</dbReference>
<dbReference type="EMBL" id="JAUIZM010000027">
    <property type="protein sequence ID" value="KAK1351787.1"/>
    <property type="molecule type" value="Genomic_DNA"/>
</dbReference>
<evidence type="ECO:0000256" key="1">
    <source>
        <dbReference type="ARBA" id="ARBA00004186"/>
    </source>
</evidence>
<organism evidence="10 11">
    <name type="scientific">Heracleum sosnowskyi</name>
    <dbReference type="NCBI Taxonomy" id="360622"/>
    <lineage>
        <taxon>Eukaryota</taxon>
        <taxon>Viridiplantae</taxon>
        <taxon>Streptophyta</taxon>
        <taxon>Embryophyta</taxon>
        <taxon>Tracheophyta</taxon>
        <taxon>Spermatophyta</taxon>
        <taxon>Magnoliopsida</taxon>
        <taxon>eudicotyledons</taxon>
        <taxon>Gunneridae</taxon>
        <taxon>Pentapetalae</taxon>
        <taxon>asterids</taxon>
        <taxon>campanulids</taxon>
        <taxon>Apiales</taxon>
        <taxon>Apiaceae</taxon>
        <taxon>Apioideae</taxon>
        <taxon>apioid superclade</taxon>
        <taxon>Tordylieae</taxon>
        <taxon>Tordyliinae</taxon>
        <taxon>Heracleum</taxon>
    </lineage>
</organism>
<evidence type="ECO:0000256" key="4">
    <source>
        <dbReference type="ARBA" id="ARBA00022618"/>
    </source>
</evidence>
<dbReference type="Proteomes" id="UP001237642">
    <property type="component" value="Unassembled WGS sequence"/>
</dbReference>
<reference evidence="10" key="2">
    <citation type="submission" date="2023-05" db="EMBL/GenBank/DDBJ databases">
        <authorList>
            <person name="Schelkunov M.I."/>
        </authorList>
    </citation>
    <scope>NUCLEOTIDE SEQUENCE</scope>
    <source>
        <strain evidence="10">Hsosn_3</strain>
        <tissue evidence="10">Leaf</tissue>
    </source>
</reference>
<evidence type="ECO:0000256" key="8">
    <source>
        <dbReference type="ARBA" id="ARBA00023212"/>
    </source>
</evidence>
<evidence type="ECO:0000256" key="6">
    <source>
        <dbReference type="ARBA" id="ARBA00022776"/>
    </source>
</evidence>
<evidence type="ECO:0000256" key="3">
    <source>
        <dbReference type="ARBA" id="ARBA00022490"/>
    </source>
</evidence>
<accession>A0AAD8GN13</accession>
<dbReference type="AlphaFoldDB" id="A0AAD8GN13"/>
<keyword evidence="8" id="KW-0206">Cytoskeleton</keyword>
<dbReference type="PRINTS" id="PR02087">
    <property type="entry name" value="HAUSAUGMINL1"/>
</dbReference>
<keyword evidence="4" id="KW-0132">Cell division</keyword>
<reference evidence="10" key="1">
    <citation type="submission" date="2023-02" db="EMBL/GenBank/DDBJ databases">
        <title>Genome of toxic invasive species Heracleum sosnowskyi carries increased number of genes despite the absence of recent whole-genome duplications.</title>
        <authorList>
            <person name="Schelkunov M."/>
            <person name="Shtratnikova V."/>
            <person name="Makarenko M."/>
            <person name="Klepikova A."/>
            <person name="Omelchenko D."/>
            <person name="Novikova G."/>
            <person name="Obukhova E."/>
            <person name="Bogdanov V."/>
            <person name="Penin A."/>
            <person name="Logacheva M."/>
        </authorList>
    </citation>
    <scope>NUCLEOTIDE SEQUENCE</scope>
    <source>
        <strain evidence="10">Hsosn_3</strain>
        <tissue evidence="10">Leaf</tissue>
    </source>
</reference>
<proteinExistence type="inferred from homology"/>
<comment type="similarity">
    <text evidence="2">Belongs to the HAUS1 family.</text>
</comment>
<keyword evidence="3" id="KW-0963">Cytoplasm</keyword>
<evidence type="ECO:0000256" key="5">
    <source>
        <dbReference type="ARBA" id="ARBA00022701"/>
    </source>
</evidence>
<dbReference type="InterPro" id="IPR026243">
    <property type="entry name" value="HAUS1"/>
</dbReference>
<keyword evidence="9" id="KW-0131">Cell cycle</keyword>
<dbReference type="GO" id="GO:0005874">
    <property type="term" value="C:microtubule"/>
    <property type="evidence" value="ECO:0007669"/>
    <property type="project" value="UniProtKB-KW"/>
</dbReference>
<evidence type="ECO:0000256" key="9">
    <source>
        <dbReference type="ARBA" id="ARBA00023306"/>
    </source>
</evidence>
<gene>
    <name evidence="10" type="ORF">POM88_054070</name>
</gene>
<comment type="subcellular location">
    <subcellularLocation>
        <location evidence="1">Cytoplasm</location>
        <location evidence="1">Cytoskeleton</location>
        <location evidence="1">Spindle</location>
    </subcellularLocation>
</comment>
<keyword evidence="5" id="KW-0493">Microtubule</keyword>
<keyword evidence="6" id="KW-0498">Mitosis</keyword>
<dbReference type="GO" id="GO:0005819">
    <property type="term" value="C:spindle"/>
    <property type="evidence" value="ECO:0007669"/>
    <property type="project" value="UniProtKB-SubCell"/>
</dbReference>
<dbReference type="Pfam" id="PF25762">
    <property type="entry name" value="HAUS1"/>
    <property type="match status" value="1"/>
</dbReference>
<keyword evidence="11" id="KW-1185">Reference proteome</keyword>
<comment type="caution">
    <text evidence="10">The sequence shown here is derived from an EMBL/GenBank/DDBJ whole genome shotgun (WGS) entry which is preliminary data.</text>
</comment>
<dbReference type="GO" id="GO:0051225">
    <property type="term" value="P:spindle assembly"/>
    <property type="evidence" value="ECO:0007669"/>
    <property type="project" value="InterPro"/>
</dbReference>
<dbReference type="GO" id="GO:0005829">
    <property type="term" value="C:cytosol"/>
    <property type="evidence" value="ECO:0007669"/>
    <property type="project" value="TreeGrafter"/>
</dbReference>
<dbReference type="GO" id="GO:0051301">
    <property type="term" value="P:cell division"/>
    <property type="evidence" value="ECO:0007669"/>
    <property type="project" value="UniProtKB-KW"/>
</dbReference>
<evidence type="ECO:0000313" key="10">
    <source>
        <dbReference type="EMBL" id="KAK1351787.1"/>
    </source>
</evidence>
<evidence type="ECO:0000256" key="7">
    <source>
        <dbReference type="ARBA" id="ARBA00023054"/>
    </source>
</evidence>
<keyword evidence="7" id="KW-0175">Coiled coil</keyword>
<name>A0AAD8GN13_9APIA</name>
<sequence length="288" mass="32394">MHTPMADLPDPTRIAEVKAWLSSQFDALGKDVPEFEYTPRAIAYLHNRATLSQSKTHASSIVANDFRIKASEYRSQAARIREILENAGLAQESLQANVVSSAQVLANVANLLNIRDTELSSFLVAMGDISLRKTGVEEKRAKVQKEFKVLLDFTRKAIARLTYLKRTLAQLEDDVAPCEAQMENWTTNLAVIASKERQYLQQHANYKAMLNRVGYTPEISHGMLVQMAEHRKELEKKTMPILDTLKSYQDLPPDKALAALAIEDKKRQYAAAEKYLEDVLQSALSTSE</sequence>
<evidence type="ECO:0000256" key="2">
    <source>
        <dbReference type="ARBA" id="ARBA00005479"/>
    </source>
</evidence>
<evidence type="ECO:0000313" key="11">
    <source>
        <dbReference type="Proteomes" id="UP001237642"/>
    </source>
</evidence>
<dbReference type="PANTHER" id="PTHR31570">
    <property type="entry name" value="HAUS AUGMIN-LIKE COMPLEX SUBUNIT 1"/>
    <property type="match status" value="1"/>
</dbReference>